<feature type="transmembrane region" description="Helical" evidence="1">
    <location>
        <begin position="67"/>
        <end position="89"/>
    </location>
</feature>
<evidence type="ECO:0008006" key="4">
    <source>
        <dbReference type="Google" id="ProtNLM"/>
    </source>
</evidence>
<keyword evidence="1" id="KW-0472">Membrane</keyword>
<dbReference type="Proteomes" id="UP000187485">
    <property type="component" value="Unassembled WGS sequence"/>
</dbReference>
<dbReference type="Pfam" id="PF04341">
    <property type="entry name" value="DUF485"/>
    <property type="match status" value="1"/>
</dbReference>
<feature type="transmembrane region" description="Helical" evidence="1">
    <location>
        <begin position="33"/>
        <end position="55"/>
    </location>
</feature>
<gene>
    <name evidence="2" type="ORF">cpu_03200</name>
</gene>
<keyword evidence="1" id="KW-0812">Transmembrane</keyword>
<organism evidence="2 3">
    <name type="scientific">Carboxydothermus pertinax</name>
    <dbReference type="NCBI Taxonomy" id="870242"/>
    <lineage>
        <taxon>Bacteria</taxon>
        <taxon>Bacillati</taxon>
        <taxon>Bacillota</taxon>
        <taxon>Clostridia</taxon>
        <taxon>Thermoanaerobacterales</taxon>
        <taxon>Thermoanaerobacteraceae</taxon>
        <taxon>Carboxydothermus</taxon>
    </lineage>
</organism>
<accession>A0A1L8CSB1</accession>
<sequence length="111" mass="13016">MEHLREQQLLKEKLSHIDEHPKYQKLLAEKKSFIVKGVIFFLIYYFLLPISVGYFPEIMKRQVIGSINLAYLFALSQFFMAWIVAYVYVQKANKVFDPLAEEIIKEIKGGA</sequence>
<evidence type="ECO:0000256" key="1">
    <source>
        <dbReference type="SAM" id="Phobius"/>
    </source>
</evidence>
<keyword evidence="1" id="KW-1133">Transmembrane helix</keyword>
<dbReference type="RefSeq" id="WP_075858261.1">
    <property type="nucleotide sequence ID" value="NZ_BDJK01000006.1"/>
</dbReference>
<comment type="caution">
    <text evidence="2">The sequence shown here is derived from an EMBL/GenBank/DDBJ whole genome shotgun (WGS) entry which is preliminary data.</text>
</comment>
<protein>
    <recommendedName>
        <fullName evidence="4">DUF485 domain-containing protein</fullName>
    </recommendedName>
</protein>
<proteinExistence type="predicted"/>
<dbReference type="InterPro" id="IPR007436">
    <property type="entry name" value="DUF485"/>
</dbReference>
<evidence type="ECO:0000313" key="2">
    <source>
        <dbReference type="EMBL" id="GAV21810.1"/>
    </source>
</evidence>
<dbReference type="STRING" id="870242.cpu_03200"/>
<dbReference type="PANTHER" id="PTHR38441:SF1">
    <property type="entry name" value="MEMBRANE PROTEIN"/>
    <property type="match status" value="1"/>
</dbReference>
<reference evidence="3" key="1">
    <citation type="submission" date="2016-12" db="EMBL/GenBank/DDBJ databases">
        <title>Draft Genome Sequences od Carboxydothermus pertinax and islandicus, Hydrogenogenic Carboxydotrophic Bacteria.</title>
        <authorList>
            <person name="Fukuyama Y."/>
            <person name="Ohmae K."/>
            <person name="Yoneda Y."/>
            <person name="Yoshida T."/>
            <person name="Sako Y."/>
        </authorList>
    </citation>
    <scope>NUCLEOTIDE SEQUENCE [LARGE SCALE GENOMIC DNA]</scope>
    <source>
        <strain evidence="3">Ug1</strain>
    </source>
</reference>
<dbReference type="EMBL" id="BDJK01000006">
    <property type="protein sequence ID" value="GAV21810.1"/>
    <property type="molecule type" value="Genomic_DNA"/>
</dbReference>
<dbReference type="AlphaFoldDB" id="A0A1L8CSB1"/>
<keyword evidence="3" id="KW-1185">Reference proteome</keyword>
<name>A0A1L8CSB1_9THEO</name>
<dbReference type="PANTHER" id="PTHR38441">
    <property type="entry name" value="INTEGRAL MEMBRANE PROTEIN-RELATED"/>
    <property type="match status" value="1"/>
</dbReference>
<evidence type="ECO:0000313" key="3">
    <source>
        <dbReference type="Proteomes" id="UP000187485"/>
    </source>
</evidence>
<dbReference type="OrthoDB" id="2886991at2"/>